<keyword evidence="7" id="KW-0460">Magnesium</keyword>
<evidence type="ECO:0000256" key="12">
    <source>
        <dbReference type="RuleBase" id="RU004466"/>
    </source>
</evidence>
<dbReference type="FunFam" id="1.10.600.10:FF:000001">
    <property type="entry name" value="Geranylgeranyl diphosphate synthase"/>
    <property type="match status" value="1"/>
</dbReference>
<sequence>MQEKQHVIHSHVQNTIHHSASPNGLQEALSYAVSAGGKRLRPILMLSTFEAFSDDIKKALTPAVALELIHTYSLIHDDLPAMDNDDMRRGKPTIHKKFDESTAILVGDGLLTLAFQLITESSELGAEEKIYIIHQLSKASGINGMIAGQFLDLRAEGEPLSEEKLNYIHQKKTGELIRAAIKIGSYLGGATPPQIEALNDYGHYLGLVFQIQDDILDIQGDETELGKPIGSDVDQNKTTYPSLLGMDQAIHLRNHYMALAEEKYEKAGINQDILKDFINLFGKRTY</sequence>
<keyword evidence="14" id="KW-1185">Reference proteome</keyword>
<dbReference type="SUPFAM" id="SSF48576">
    <property type="entry name" value="Terpenoid synthases"/>
    <property type="match status" value="1"/>
</dbReference>
<dbReference type="SFLD" id="SFLDG01017">
    <property type="entry name" value="Polyprenyl_Transferase_Like"/>
    <property type="match status" value="1"/>
</dbReference>
<dbReference type="PANTHER" id="PTHR43281">
    <property type="entry name" value="FARNESYL DIPHOSPHATE SYNTHASE"/>
    <property type="match status" value="1"/>
</dbReference>
<evidence type="ECO:0000256" key="10">
    <source>
        <dbReference type="ARBA" id="ARBA00032873"/>
    </source>
</evidence>
<dbReference type="EMBL" id="PJNH01000001">
    <property type="protein sequence ID" value="PKR79393.1"/>
    <property type="molecule type" value="Genomic_DNA"/>
</dbReference>
<dbReference type="AlphaFoldDB" id="A0A2I0QYI7"/>
<dbReference type="PROSITE" id="PS00723">
    <property type="entry name" value="POLYPRENYL_SYNTHASE_1"/>
    <property type="match status" value="1"/>
</dbReference>
<keyword evidence="6" id="KW-0479">Metal-binding</keyword>
<dbReference type="InterPro" id="IPR008949">
    <property type="entry name" value="Isoprenoid_synthase_dom_sf"/>
</dbReference>
<dbReference type="OrthoDB" id="9805316at2"/>
<protein>
    <recommendedName>
        <fullName evidence="4">Farnesyl diphosphate synthase</fullName>
        <ecNumber evidence="3">2.5.1.10</ecNumber>
    </recommendedName>
    <alternativeName>
        <fullName evidence="10">(2E,6E)-farnesyl diphosphate synthase</fullName>
    </alternativeName>
    <alternativeName>
        <fullName evidence="9">Geranyltranstransferase</fullName>
    </alternativeName>
</protein>
<dbReference type="Proteomes" id="UP000243524">
    <property type="component" value="Unassembled WGS sequence"/>
</dbReference>
<accession>A0A2I0QYI7</accession>
<dbReference type="GO" id="GO:0046872">
    <property type="term" value="F:metal ion binding"/>
    <property type="evidence" value="ECO:0007669"/>
    <property type="project" value="UniProtKB-KW"/>
</dbReference>
<keyword evidence="8" id="KW-0414">Isoprene biosynthesis</keyword>
<comment type="similarity">
    <text evidence="2 12">Belongs to the FPP/GGPP synthase family.</text>
</comment>
<evidence type="ECO:0000313" key="13">
    <source>
        <dbReference type="EMBL" id="PKR79393.1"/>
    </source>
</evidence>
<comment type="catalytic activity">
    <reaction evidence="11">
        <text>isopentenyl diphosphate + (2E)-geranyl diphosphate = (2E,6E)-farnesyl diphosphate + diphosphate</text>
        <dbReference type="Rhea" id="RHEA:19361"/>
        <dbReference type="ChEBI" id="CHEBI:33019"/>
        <dbReference type="ChEBI" id="CHEBI:58057"/>
        <dbReference type="ChEBI" id="CHEBI:128769"/>
        <dbReference type="ChEBI" id="CHEBI:175763"/>
        <dbReference type="EC" id="2.5.1.10"/>
    </reaction>
</comment>
<dbReference type="Gene3D" id="1.10.600.10">
    <property type="entry name" value="Farnesyl Diphosphate Synthase"/>
    <property type="match status" value="1"/>
</dbReference>
<evidence type="ECO:0000256" key="9">
    <source>
        <dbReference type="ARBA" id="ARBA00032380"/>
    </source>
</evidence>
<dbReference type="GO" id="GO:0016114">
    <property type="term" value="P:terpenoid biosynthetic process"/>
    <property type="evidence" value="ECO:0007669"/>
    <property type="project" value="UniProtKB-ARBA"/>
</dbReference>
<evidence type="ECO:0000256" key="7">
    <source>
        <dbReference type="ARBA" id="ARBA00022842"/>
    </source>
</evidence>
<gene>
    <name evidence="13" type="ORF">CEY16_04135</name>
</gene>
<evidence type="ECO:0000256" key="1">
    <source>
        <dbReference type="ARBA" id="ARBA00001946"/>
    </source>
</evidence>
<dbReference type="EC" id="2.5.1.10" evidence="3"/>
<dbReference type="InterPro" id="IPR033749">
    <property type="entry name" value="Polyprenyl_synt_CS"/>
</dbReference>
<dbReference type="InterPro" id="IPR000092">
    <property type="entry name" value="Polyprenyl_synt"/>
</dbReference>
<name>A0A2I0QYI7_9BACI</name>
<dbReference type="SFLD" id="SFLDS00005">
    <property type="entry name" value="Isoprenoid_Synthase_Type_I"/>
    <property type="match status" value="1"/>
</dbReference>
<evidence type="ECO:0000256" key="4">
    <source>
        <dbReference type="ARBA" id="ARBA00015100"/>
    </source>
</evidence>
<evidence type="ECO:0000313" key="14">
    <source>
        <dbReference type="Proteomes" id="UP000243524"/>
    </source>
</evidence>
<dbReference type="InterPro" id="IPR053378">
    <property type="entry name" value="Prenyl_diphosphate_synthase"/>
</dbReference>
<evidence type="ECO:0000256" key="6">
    <source>
        <dbReference type="ARBA" id="ARBA00022723"/>
    </source>
</evidence>
<evidence type="ECO:0000256" key="3">
    <source>
        <dbReference type="ARBA" id="ARBA00012439"/>
    </source>
</evidence>
<dbReference type="PROSITE" id="PS00444">
    <property type="entry name" value="POLYPRENYL_SYNTHASE_2"/>
    <property type="match status" value="1"/>
</dbReference>
<evidence type="ECO:0000256" key="8">
    <source>
        <dbReference type="ARBA" id="ARBA00023229"/>
    </source>
</evidence>
<dbReference type="GO" id="GO:0005737">
    <property type="term" value="C:cytoplasm"/>
    <property type="evidence" value="ECO:0007669"/>
    <property type="project" value="UniProtKB-ARBA"/>
</dbReference>
<dbReference type="NCBIfam" id="NF045485">
    <property type="entry name" value="FPPsyn"/>
    <property type="match status" value="1"/>
</dbReference>
<evidence type="ECO:0000256" key="2">
    <source>
        <dbReference type="ARBA" id="ARBA00006706"/>
    </source>
</evidence>
<organism evidence="13 14">
    <name type="scientific">Halalkalibacillus sediminis</name>
    <dbReference type="NCBI Taxonomy" id="2018042"/>
    <lineage>
        <taxon>Bacteria</taxon>
        <taxon>Bacillati</taxon>
        <taxon>Bacillota</taxon>
        <taxon>Bacilli</taxon>
        <taxon>Bacillales</taxon>
        <taxon>Bacillaceae</taxon>
        <taxon>Halalkalibacillus</taxon>
    </lineage>
</organism>
<evidence type="ECO:0000256" key="11">
    <source>
        <dbReference type="ARBA" id="ARBA00049399"/>
    </source>
</evidence>
<dbReference type="PANTHER" id="PTHR43281:SF1">
    <property type="entry name" value="FARNESYL DIPHOSPHATE SYNTHASE"/>
    <property type="match status" value="1"/>
</dbReference>
<comment type="cofactor">
    <cofactor evidence="1">
        <name>Mg(2+)</name>
        <dbReference type="ChEBI" id="CHEBI:18420"/>
    </cofactor>
</comment>
<evidence type="ECO:0000256" key="5">
    <source>
        <dbReference type="ARBA" id="ARBA00022679"/>
    </source>
</evidence>
<reference evidence="13 14" key="1">
    <citation type="submission" date="2017-06" db="EMBL/GenBank/DDBJ databases">
        <title>the draft geome sequence of Illustriluteabacillus marina B3227.</title>
        <authorList>
            <person name="He R.-H."/>
            <person name="Du Z.-J."/>
        </authorList>
    </citation>
    <scope>NUCLEOTIDE SEQUENCE [LARGE SCALE GENOMIC DNA]</scope>
    <source>
        <strain evidence="13 14">B3227</strain>
    </source>
</reference>
<keyword evidence="5 12" id="KW-0808">Transferase</keyword>
<dbReference type="CDD" id="cd00685">
    <property type="entry name" value="Trans_IPPS_HT"/>
    <property type="match status" value="1"/>
</dbReference>
<dbReference type="Pfam" id="PF00348">
    <property type="entry name" value="polyprenyl_synt"/>
    <property type="match status" value="1"/>
</dbReference>
<comment type="caution">
    <text evidence="13">The sequence shown here is derived from an EMBL/GenBank/DDBJ whole genome shotgun (WGS) entry which is preliminary data.</text>
</comment>
<proteinExistence type="inferred from homology"/>
<dbReference type="GO" id="GO:0004337">
    <property type="term" value="F:(2E,6E)-farnesyl diphosphate synthase activity"/>
    <property type="evidence" value="ECO:0007669"/>
    <property type="project" value="UniProtKB-EC"/>
</dbReference>